<evidence type="ECO:0000256" key="1">
    <source>
        <dbReference type="ARBA" id="ARBA00004236"/>
    </source>
</evidence>
<reference evidence="11" key="1">
    <citation type="submission" date="2022-01" db="EMBL/GenBank/DDBJ databases">
        <authorList>
            <person name="Criscuolo A."/>
        </authorList>
    </citation>
    <scope>NUCLEOTIDE SEQUENCE</scope>
    <source>
        <strain evidence="11">CIP111891</strain>
    </source>
</reference>
<dbReference type="PRINTS" id="PR00260">
    <property type="entry name" value="CHEMTRNSDUCR"/>
</dbReference>
<keyword evidence="8" id="KW-0812">Transmembrane</keyword>
<evidence type="ECO:0000313" key="12">
    <source>
        <dbReference type="Proteomes" id="UP000838821"/>
    </source>
</evidence>
<evidence type="ECO:0000256" key="4">
    <source>
        <dbReference type="ARBA" id="ARBA00023224"/>
    </source>
</evidence>
<dbReference type="Proteomes" id="UP000838821">
    <property type="component" value="Unassembled WGS sequence"/>
</dbReference>
<evidence type="ECO:0000256" key="5">
    <source>
        <dbReference type="ARBA" id="ARBA00029447"/>
    </source>
</evidence>
<feature type="domain" description="Methyl-accepting transducer" evidence="9">
    <location>
        <begin position="291"/>
        <end position="530"/>
    </location>
</feature>
<dbReference type="CDD" id="cd06225">
    <property type="entry name" value="HAMP"/>
    <property type="match status" value="1"/>
</dbReference>
<evidence type="ECO:0000256" key="7">
    <source>
        <dbReference type="SAM" id="Coils"/>
    </source>
</evidence>
<gene>
    <name evidence="11" type="ORF">PAECIP111891_06624</name>
</gene>
<dbReference type="SUPFAM" id="SSF58104">
    <property type="entry name" value="Methyl-accepting chemotaxis protein (MCP) signaling domain"/>
    <property type="match status" value="1"/>
</dbReference>
<dbReference type="SMART" id="SM00283">
    <property type="entry name" value="MA"/>
    <property type="match status" value="1"/>
</dbReference>
<feature type="transmembrane region" description="Helical" evidence="8">
    <location>
        <begin position="198"/>
        <end position="217"/>
    </location>
</feature>
<dbReference type="PROSITE" id="PS50111">
    <property type="entry name" value="CHEMOTAXIS_TRANSDUC_2"/>
    <property type="match status" value="1"/>
</dbReference>
<dbReference type="Gene3D" id="1.10.287.950">
    <property type="entry name" value="Methyl-accepting chemotaxis protein"/>
    <property type="match status" value="1"/>
</dbReference>
<evidence type="ECO:0000256" key="8">
    <source>
        <dbReference type="SAM" id="Phobius"/>
    </source>
</evidence>
<dbReference type="Gene3D" id="6.10.340.10">
    <property type="match status" value="1"/>
</dbReference>
<dbReference type="PANTHER" id="PTHR32089:SF112">
    <property type="entry name" value="LYSOZYME-LIKE PROTEIN-RELATED"/>
    <property type="match status" value="1"/>
</dbReference>
<sequence>MQTNHNRPDWKKRLLFISLQTKLVGAFVLVSLLVGITSGLSYIYIKKVDNSYTELLDTNVRLLQDVAEIKEKTQMQTSFLFGYVLDPTKDREKLLTDMNGKLSSIITKMQDTDGNEEEQSAVGSMLEANQTFARLVQKVVAYGEKGDTSLAKAEAMQWAIPTTETLTQAAAKIEELEAVIQADASAQNHQTVSAMIKTLIWVSGAALVFALVIGFLVSRSIVVPVRSMVRTAERIANCDLSGGDIGVKSRDELQDLATAFNQMKGNLQDLIRQVGRSSEQVAAASEELSANSNQVSELSERITGTIQIISQGTNAQVGSVHQGVAIMEEMSAAVTQIASVTQTANKQSLFAQQEAGEGTAAIETAVRQMQAIYGKMKELAISVDRLSGRSEKIVNANAMIAGIARQTNMLALNASIEAARAGAAGKGFAVVAEEVRKLSMQTGAAAEEVAALVTSIQEETRDVMRSTEAGSREVETGLDVVGEAGATFGRIRSAMDEVARQIEEVAGCSEAISEKTLVAVGVIRAIDEVAGQTAAGAKNVSANIEGQYASMEEIVSSATVLSSMAAELQGLIGRFRV</sequence>
<dbReference type="PROSITE" id="PS50885">
    <property type="entry name" value="HAMP"/>
    <property type="match status" value="1"/>
</dbReference>
<dbReference type="InterPro" id="IPR004090">
    <property type="entry name" value="Chemotax_Me-accpt_rcpt"/>
</dbReference>
<dbReference type="InterPro" id="IPR003660">
    <property type="entry name" value="HAMP_dom"/>
</dbReference>
<dbReference type="Pfam" id="PF00015">
    <property type="entry name" value="MCPsignal"/>
    <property type="match status" value="1"/>
</dbReference>
<comment type="subcellular location">
    <subcellularLocation>
        <location evidence="1">Cell membrane</location>
    </subcellularLocation>
</comment>
<comment type="similarity">
    <text evidence="5">Belongs to the methyl-accepting chemotaxis (MCP) protein family.</text>
</comment>
<evidence type="ECO:0000259" key="9">
    <source>
        <dbReference type="PROSITE" id="PS50111"/>
    </source>
</evidence>
<dbReference type="InterPro" id="IPR004089">
    <property type="entry name" value="MCPsignal_dom"/>
</dbReference>
<evidence type="ECO:0000256" key="3">
    <source>
        <dbReference type="ARBA" id="ARBA00023136"/>
    </source>
</evidence>
<keyword evidence="3 8" id="KW-0472">Membrane</keyword>
<name>A0ABN8H5N9_9BACL</name>
<evidence type="ECO:0000256" key="6">
    <source>
        <dbReference type="PROSITE-ProRule" id="PRU00284"/>
    </source>
</evidence>
<dbReference type="Pfam" id="PF12729">
    <property type="entry name" value="4HB_MCP_1"/>
    <property type="match status" value="1"/>
</dbReference>
<dbReference type="InterPro" id="IPR024478">
    <property type="entry name" value="HlyB_4HB_MCP"/>
</dbReference>
<evidence type="ECO:0000313" key="11">
    <source>
        <dbReference type="EMBL" id="CAH1230120.1"/>
    </source>
</evidence>
<dbReference type="EMBL" id="CAKMMW010000036">
    <property type="protein sequence ID" value="CAH1230120.1"/>
    <property type="molecule type" value="Genomic_DNA"/>
</dbReference>
<proteinExistence type="inferred from homology"/>
<dbReference type="PANTHER" id="PTHR32089">
    <property type="entry name" value="METHYL-ACCEPTING CHEMOTAXIS PROTEIN MCPB"/>
    <property type="match status" value="1"/>
</dbReference>
<comment type="caution">
    <text evidence="11">The sequence shown here is derived from an EMBL/GenBank/DDBJ whole genome shotgun (WGS) entry which is preliminary data.</text>
</comment>
<protein>
    <recommendedName>
        <fullName evidence="13">Methyl-accepting chemotaxis protein</fullName>
    </recommendedName>
</protein>
<accession>A0ABN8H5N9</accession>
<feature type="coiled-coil region" evidence="7">
    <location>
        <begin position="253"/>
        <end position="301"/>
    </location>
</feature>
<dbReference type="SMART" id="SM00304">
    <property type="entry name" value="HAMP"/>
    <property type="match status" value="1"/>
</dbReference>
<feature type="domain" description="HAMP" evidence="10">
    <location>
        <begin position="219"/>
        <end position="272"/>
    </location>
</feature>
<keyword evidence="12" id="KW-1185">Reference proteome</keyword>
<feature type="transmembrane region" description="Helical" evidence="8">
    <location>
        <begin position="23"/>
        <end position="45"/>
    </location>
</feature>
<evidence type="ECO:0000256" key="2">
    <source>
        <dbReference type="ARBA" id="ARBA00022475"/>
    </source>
</evidence>
<evidence type="ECO:0000259" key="10">
    <source>
        <dbReference type="PROSITE" id="PS50885"/>
    </source>
</evidence>
<keyword evidence="2" id="KW-1003">Cell membrane</keyword>
<keyword evidence="4 6" id="KW-0807">Transducer</keyword>
<keyword evidence="7" id="KW-0175">Coiled coil</keyword>
<dbReference type="Pfam" id="PF00672">
    <property type="entry name" value="HAMP"/>
    <property type="match status" value="1"/>
</dbReference>
<keyword evidence="8" id="KW-1133">Transmembrane helix</keyword>
<organism evidence="11 12">
    <name type="scientific">Paenibacillus allorhizoplanae</name>
    <dbReference type="NCBI Taxonomy" id="2905648"/>
    <lineage>
        <taxon>Bacteria</taxon>
        <taxon>Bacillati</taxon>
        <taxon>Bacillota</taxon>
        <taxon>Bacilli</taxon>
        <taxon>Bacillales</taxon>
        <taxon>Paenibacillaceae</taxon>
        <taxon>Paenibacillus</taxon>
    </lineage>
</organism>
<evidence type="ECO:0008006" key="13">
    <source>
        <dbReference type="Google" id="ProtNLM"/>
    </source>
</evidence>
<dbReference type="RefSeq" id="WP_236292973.1">
    <property type="nucleotide sequence ID" value="NZ_CAKMMW010000036.1"/>
</dbReference>